<proteinExistence type="predicted"/>
<comment type="caution">
    <text evidence="2">The sequence shown here is derived from an EMBL/GenBank/DDBJ whole genome shotgun (WGS) entry which is preliminary data.</text>
</comment>
<reference evidence="2" key="1">
    <citation type="submission" date="2021-03" db="EMBL/GenBank/DDBJ databases">
        <authorList>
            <person name="Tagirdzhanova G."/>
        </authorList>
    </citation>
    <scope>NUCLEOTIDE SEQUENCE</scope>
</reference>
<keyword evidence="3" id="KW-1185">Reference proteome</keyword>
<dbReference type="Proteomes" id="UP000664534">
    <property type="component" value="Unassembled WGS sequence"/>
</dbReference>
<accession>A0A8H3G4G2</accession>
<gene>
    <name evidence="2" type="ORF">IMSHALPRED_009012</name>
</gene>
<feature type="chain" id="PRO_5034127763" evidence="1">
    <location>
        <begin position="23"/>
        <end position="361"/>
    </location>
</feature>
<evidence type="ECO:0000256" key="1">
    <source>
        <dbReference type="SAM" id="SignalP"/>
    </source>
</evidence>
<keyword evidence="1" id="KW-0732">Signal</keyword>
<feature type="signal peptide" evidence="1">
    <location>
        <begin position="1"/>
        <end position="22"/>
    </location>
</feature>
<dbReference type="AlphaFoldDB" id="A0A8H3G4G2"/>
<sequence length="361" mass="38332">MKSCSSTSIILNLLALSATTRAVGNFQIDYASCGATGTAFIQKEYALVLQSAVYMNTNLNAPSQTTNTLVGYMFGTAQRGYDPISFPQVVFGGGGTNNILGLANFATAQTPAGLGDGDFVSCSLAVLIIVPTWSDGLCCGSGPGATSGRMHELVLMIYEKIFCNIDHFIPPDVFDGETDWYDPYSGTYTYDSNGLVQACSDGNPTPLGSPPPNAIRAGGDIGTGVTSISFCGWYMARAMAALFPDGSTFNGNFYSRMAAWWATRQPLASRAEIDVFKLFDGTFMHELIHTPAAGFKHDVLGKASQGWNGARALSTNTDPITGCQANVDNFQELSLANRASFYYIVAADGSLTLRTRPGSAT</sequence>
<protein>
    <submittedName>
        <fullName evidence="2">Uncharacterized protein</fullName>
    </submittedName>
</protein>
<organism evidence="2 3">
    <name type="scientific">Imshaugia aleurites</name>
    <dbReference type="NCBI Taxonomy" id="172621"/>
    <lineage>
        <taxon>Eukaryota</taxon>
        <taxon>Fungi</taxon>
        <taxon>Dikarya</taxon>
        <taxon>Ascomycota</taxon>
        <taxon>Pezizomycotina</taxon>
        <taxon>Lecanoromycetes</taxon>
        <taxon>OSLEUM clade</taxon>
        <taxon>Lecanoromycetidae</taxon>
        <taxon>Lecanorales</taxon>
        <taxon>Lecanorineae</taxon>
        <taxon>Parmeliaceae</taxon>
        <taxon>Imshaugia</taxon>
    </lineage>
</organism>
<dbReference type="EMBL" id="CAJPDT010000067">
    <property type="protein sequence ID" value="CAF9932871.1"/>
    <property type="molecule type" value="Genomic_DNA"/>
</dbReference>
<evidence type="ECO:0000313" key="3">
    <source>
        <dbReference type="Proteomes" id="UP000664534"/>
    </source>
</evidence>
<evidence type="ECO:0000313" key="2">
    <source>
        <dbReference type="EMBL" id="CAF9932871.1"/>
    </source>
</evidence>
<name>A0A8H3G4G2_9LECA</name>